<dbReference type="PATRIC" id="fig|1703.10.peg.3056"/>
<evidence type="ECO:0000256" key="3">
    <source>
        <dbReference type="ARBA" id="ARBA00022692"/>
    </source>
</evidence>
<dbReference type="Proteomes" id="UP000094793">
    <property type="component" value="Chromosome"/>
</dbReference>
<dbReference type="PANTHER" id="PTHR30086:SF20">
    <property type="entry name" value="ARGININE EXPORTER PROTEIN ARGO-RELATED"/>
    <property type="match status" value="1"/>
</dbReference>
<sequence>MDSHQLLAWALVAVIGAATPGIDLMIVLRSTILQGRRAGFAAVIGVELGHAVWAVASLLGLTALLAASTLAYDVVRIAGACYLVWLGCTAIWKSLPRNRSTAAEPEALPAQSAGSAVRNGMTSNLLNPKVGVFYISILPQFLPTVPSAAGWGVLLVAIALTIGTVWHAAVVVLATRARGILTRERVKIWLDRTSAAVMIALGVRLATEARA</sequence>
<dbReference type="GO" id="GO:0015171">
    <property type="term" value="F:amino acid transmembrane transporter activity"/>
    <property type="evidence" value="ECO:0007669"/>
    <property type="project" value="TreeGrafter"/>
</dbReference>
<evidence type="ECO:0000256" key="5">
    <source>
        <dbReference type="ARBA" id="ARBA00023136"/>
    </source>
</evidence>
<dbReference type="eggNOG" id="COG1280">
    <property type="taxonomic scope" value="Bacteria"/>
</dbReference>
<dbReference type="InterPro" id="IPR001123">
    <property type="entry name" value="LeuE-type"/>
</dbReference>
<evidence type="ECO:0000256" key="4">
    <source>
        <dbReference type="ARBA" id="ARBA00022989"/>
    </source>
</evidence>
<evidence type="ECO:0000313" key="6">
    <source>
        <dbReference type="EMBL" id="AOP54661.1"/>
    </source>
</evidence>
<evidence type="ECO:0000256" key="1">
    <source>
        <dbReference type="ARBA" id="ARBA00004651"/>
    </source>
</evidence>
<dbReference type="Pfam" id="PF01810">
    <property type="entry name" value="LysE"/>
    <property type="match status" value="1"/>
</dbReference>
<accession>A0A1D7W6N5</accession>
<keyword evidence="4" id="KW-1133">Transmembrane helix</keyword>
<comment type="subcellular location">
    <subcellularLocation>
        <location evidence="1">Cell membrane</location>
        <topology evidence="1">Multi-pass membrane protein</topology>
    </subcellularLocation>
</comment>
<dbReference type="AlphaFoldDB" id="A0A1D7W6N5"/>
<dbReference type="KEGG" id="blin:BLSMQ_2955"/>
<protein>
    <submittedName>
        <fullName evidence="6">LysE-family efflux protein</fullName>
    </submittedName>
</protein>
<keyword evidence="5" id="KW-0472">Membrane</keyword>
<dbReference type="PANTHER" id="PTHR30086">
    <property type="entry name" value="ARGININE EXPORTER PROTEIN ARGO"/>
    <property type="match status" value="1"/>
</dbReference>
<dbReference type="EMBL" id="CP017150">
    <property type="protein sequence ID" value="AOP54661.1"/>
    <property type="molecule type" value="Genomic_DNA"/>
</dbReference>
<keyword evidence="3" id="KW-0812">Transmembrane</keyword>
<gene>
    <name evidence="6" type="ORF">BLSMQ_2955</name>
</gene>
<dbReference type="RefSeq" id="WP_069600679.1">
    <property type="nucleotide sequence ID" value="NZ_CP017150.1"/>
</dbReference>
<proteinExistence type="predicted"/>
<name>A0A1D7W6N5_BREAU</name>
<dbReference type="GO" id="GO:0005886">
    <property type="term" value="C:plasma membrane"/>
    <property type="evidence" value="ECO:0007669"/>
    <property type="project" value="UniProtKB-SubCell"/>
</dbReference>
<keyword evidence="2" id="KW-1003">Cell membrane</keyword>
<reference evidence="7" key="1">
    <citation type="submission" date="2016-09" db="EMBL/GenBank/DDBJ databases">
        <title>Complete Genome Sequence of Brevibacterium linens SMQ-1335.</title>
        <authorList>
            <person name="de Melo A.G."/>
            <person name="Labrie S.J."/>
            <person name="Dumaresq J."/>
            <person name="Roberts R.J."/>
            <person name="Tremblay D.M."/>
            <person name="Moineau S."/>
        </authorList>
    </citation>
    <scope>NUCLEOTIDE SEQUENCE [LARGE SCALE GENOMIC DNA]</scope>
    <source>
        <strain evidence="7">SMQ-1335</strain>
    </source>
</reference>
<evidence type="ECO:0000256" key="2">
    <source>
        <dbReference type="ARBA" id="ARBA00022475"/>
    </source>
</evidence>
<dbReference type="OrthoDB" id="3175972at2"/>
<evidence type="ECO:0000313" key="7">
    <source>
        <dbReference type="Proteomes" id="UP000094793"/>
    </source>
</evidence>
<dbReference type="PIRSF" id="PIRSF006324">
    <property type="entry name" value="LeuE"/>
    <property type="match status" value="1"/>
</dbReference>
<organism evidence="6 7">
    <name type="scientific">Brevibacterium aurantiacum</name>
    <dbReference type="NCBI Taxonomy" id="273384"/>
    <lineage>
        <taxon>Bacteria</taxon>
        <taxon>Bacillati</taxon>
        <taxon>Actinomycetota</taxon>
        <taxon>Actinomycetes</taxon>
        <taxon>Micrococcales</taxon>
        <taxon>Brevibacteriaceae</taxon>
        <taxon>Brevibacterium</taxon>
    </lineage>
</organism>